<protein>
    <recommendedName>
        <fullName evidence="6">Nitrate regulatory gene2 protein</fullName>
    </recommendedName>
</protein>
<evidence type="ECO:0000313" key="5">
    <source>
        <dbReference type="Proteomes" id="UP000734854"/>
    </source>
</evidence>
<name>A0A8J5LCR5_ZINOF</name>
<feature type="compositionally biased region" description="Acidic residues" evidence="1">
    <location>
        <begin position="130"/>
        <end position="153"/>
    </location>
</feature>
<feature type="compositionally biased region" description="Low complexity" evidence="1">
    <location>
        <begin position="67"/>
        <end position="81"/>
    </location>
</feature>
<organism evidence="4 5">
    <name type="scientific">Zingiber officinale</name>
    <name type="common">Ginger</name>
    <name type="synonym">Amomum zingiber</name>
    <dbReference type="NCBI Taxonomy" id="94328"/>
    <lineage>
        <taxon>Eukaryota</taxon>
        <taxon>Viridiplantae</taxon>
        <taxon>Streptophyta</taxon>
        <taxon>Embryophyta</taxon>
        <taxon>Tracheophyta</taxon>
        <taxon>Spermatophyta</taxon>
        <taxon>Magnoliopsida</taxon>
        <taxon>Liliopsida</taxon>
        <taxon>Zingiberales</taxon>
        <taxon>Zingiberaceae</taxon>
        <taxon>Zingiber</taxon>
    </lineage>
</organism>
<feature type="domain" description="DUF632" evidence="2">
    <location>
        <begin position="310"/>
        <end position="411"/>
    </location>
</feature>
<dbReference type="InterPro" id="IPR006867">
    <property type="entry name" value="DUF632"/>
</dbReference>
<feature type="region of interest" description="Disordered" evidence="1">
    <location>
        <begin position="233"/>
        <end position="268"/>
    </location>
</feature>
<reference evidence="4 5" key="1">
    <citation type="submission" date="2020-08" db="EMBL/GenBank/DDBJ databases">
        <title>Plant Genome Project.</title>
        <authorList>
            <person name="Zhang R.-G."/>
        </authorList>
    </citation>
    <scope>NUCLEOTIDE SEQUENCE [LARGE SCALE GENOMIC DNA]</scope>
    <source>
        <tissue evidence="4">Rhizome</tissue>
    </source>
</reference>
<dbReference type="PANTHER" id="PTHR21450:SF7">
    <property type="entry name" value="DNA LIGASE (DUF630 AND DUF632)"/>
    <property type="match status" value="1"/>
</dbReference>
<feature type="region of interest" description="Disordered" evidence="1">
    <location>
        <begin position="790"/>
        <end position="811"/>
    </location>
</feature>
<sequence>MGCAQSRIENEEAVVRCKERRQWMKSAVSARNAFAAAHSAYAVQLKNVGAALGELGQGESYEPNRPSSSSSAAAESSASVAPIQPPTDAFLPPPPPPTEFSAVPIQRSRSMPDLPNKLPSKIKPEASIREDDDEGEEEAEADDEEEEEEEEEERGTRLKRRHRTARATAGFASPSPPPPVPSPPPPYSTPPSLPTDSNPNGMENKWDYWLPMDHTMLPPSLDPLDAIRSERADAPDEKLNTPSPAPRTANHHDDEPLTPEKDVIEPPLPPKVPKKLKQGRNVHHQHAQSASTLDAKRGEIILATRPSVSLSKVLLELDDHFLKASESTHDVLKMLEATRMHYHSNFADSRGHIDHSARVMRVITWNRSFKGVSGTEGKKDDFDDDDDKWETHATVLDKILAWEKKLYDEVKIMALDASDHPVSLDHQPKLASCYPMMRLEGFLTTLSSFLIWRKLQKSLLVIVHSVRSRARWQICSSLLGFWHSSSLPFLSCYKGQLDVGSWCLHSDCVHEKKLLEMSLLHWHEDWVYLCFDHLLANVSVMDFYLQAGELMKIEYQWKAALLQRQNNRGASTETLERTKAVVSHLQTRLIVDMQSVDSTVFEIERLRDKQLYPKLVDLVDGMAKMWQVMHKHHSDQLKIVNALDISNAPKETSEVQYKRTLQLFRIVKAWHTHFCGLVSYQKEYVTVLNSWLKLSVIPIETGLKDKEKVSSSHRPPIQPFVHTWHDHLQKIPHEPAANAIQSFSAVIDSIRTLQDEEIKQKEKWEEMHREYLRKNRAFEDWYHKHEHKMMKSTVGAPESAEGTTEKDQMEERRSYVQSLKTTLEGEVEAHRRLLKQVREKTATSLKTHLPELFRAMSEFADYCTRMYTSLKLIADQSQQHTHSPA</sequence>
<dbReference type="Pfam" id="PF04782">
    <property type="entry name" value="DUF632"/>
    <property type="match status" value="2"/>
</dbReference>
<evidence type="ECO:0008006" key="6">
    <source>
        <dbReference type="Google" id="ProtNLM"/>
    </source>
</evidence>
<gene>
    <name evidence="4" type="ORF">ZIOFF_034142</name>
</gene>
<dbReference type="InterPro" id="IPR006868">
    <property type="entry name" value="DUF630"/>
</dbReference>
<evidence type="ECO:0000313" key="4">
    <source>
        <dbReference type="EMBL" id="KAG6508761.1"/>
    </source>
</evidence>
<evidence type="ECO:0000259" key="2">
    <source>
        <dbReference type="Pfam" id="PF04782"/>
    </source>
</evidence>
<feature type="domain" description="DUF632" evidence="2">
    <location>
        <begin position="546"/>
        <end position="748"/>
    </location>
</feature>
<feature type="compositionally biased region" description="Basic and acidic residues" evidence="1">
    <location>
        <begin position="250"/>
        <end position="264"/>
    </location>
</feature>
<dbReference type="AlphaFoldDB" id="A0A8J5LCR5"/>
<dbReference type="Pfam" id="PF04783">
    <property type="entry name" value="DUF630"/>
    <property type="match status" value="1"/>
</dbReference>
<evidence type="ECO:0000259" key="3">
    <source>
        <dbReference type="Pfam" id="PF04783"/>
    </source>
</evidence>
<feature type="region of interest" description="Disordered" evidence="1">
    <location>
        <begin position="56"/>
        <end position="205"/>
    </location>
</feature>
<keyword evidence="5" id="KW-1185">Reference proteome</keyword>
<feature type="compositionally biased region" description="Pro residues" evidence="1">
    <location>
        <begin position="174"/>
        <end position="193"/>
    </location>
</feature>
<evidence type="ECO:0000256" key="1">
    <source>
        <dbReference type="SAM" id="MobiDB-lite"/>
    </source>
</evidence>
<feature type="domain" description="DUF630" evidence="3">
    <location>
        <begin position="1"/>
        <end position="55"/>
    </location>
</feature>
<dbReference type="EMBL" id="JACMSC010000009">
    <property type="protein sequence ID" value="KAG6508761.1"/>
    <property type="molecule type" value="Genomic_DNA"/>
</dbReference>
<comment type="caution">
    <text evidence="4">The sequence shown here is derived from an EMBL/GenBank/DDBJ whole genome shotgun (WGS) entry which is preliminary data.</text>
</comment>
<accession>A0A8J5LCR5</accession>
<dbReference type="PANTHER" id="PTHR21450">
    <property type="entry name" value="PROTEIN ALTERED PHOSPHATE STARVATION RESPONSE 1"/>
    <property type="match status" value="1"/>
</dbReference>
<dbReference type="Proteomes" id="UP000734854">
    <property type="component" value="Unassembled WGS sequence"/>
</dbReference>
<proteinExistence type="predicted"/>